<sequence length="277" mass="30594">MATTTEAPLLLFTTLRYDPLLLPGFVSPTESSSFAPLYMLPYHRDRILRAATHFKWPAVISLLSGDSGLETLSSFIFSSLSDEQRSHPHRIRVTVSEKGELGIAISPVPPVPSTANFFPNSLLEPGTNIPSLCLMGTSTPFEVLVDTQRSKKSAYTHFKTTKRQIYDEARKRHGIALTDRKEVLIVSEDGEVMEGSIATPYFWRDGRWVTPPVGEGEGETEGDWGSGGNAGTTRRWALENRGIAVEQVVRANSLVDGEECWLSNGGRGFYFGKVRLS</sequence>
<keyword evidence="2" id="KW-0032">Aminotransferase</keyword>
<dbReference type="InterPro" id="IPR050571">
    <property type="entry name" value="Class-IV_PLP-Dep_Aminotrnsfr"/>
</dbReference>
<evidence type="ECO:0000256" key="1">
    <source>
        <dbReference type="ARBA" id="ARBA00009320"/>
    </source>
</evidence>
<name>A0ABR3DU29_NEUIN</name>
<dbReference type="PANTHER" id="PTHR42743">
    <property type="entry name" value="AMINO-ACID AMINOTRANSFERASE"/>
    <property type="match status" value="1"/>
</dbReference>
<comment type="caution">
    <text evidence="2">The sequence shown here is derived from an EMBL/GenBank/DDBJ whole genome shotgun (WGS) entry which is preliminary data.</text>
</comment>
<evidence type="ECO:0000313" key="3">
    <source>
        <dbReference type="Proteomes" id="UP001451303"/>
    </source>
</evidence>
<dbReference type="InterPro" id="IPR043131">
    <property type="entry name" value="BCAT-like_N"/>
</dbReference>
<keyword evidence="3" id="KW-1185">Reference proteome</keyword>
<dbReference type="Gene3D" id="3.20.10.10">
    <property type="entry name" value="D-amino Acid Aminotransferase, subunit A, domain 2"/>
    <property type="match status" value="1"/>
</dbReference>
<comment type="similarity">
    <text evidence="1">Belongs to the class-IV pyridoxal-phosphate-dependent aminotransferase family.</text>
</comment>
<dbReference type="Pfam" id="PF01063">
    <property type="entry name" value="Aminotran_4"/>
    <property type="match status" value="1"/>
</dbReference>
<dbReference type="EMBL" id="JAVLET010000001">
    <property type="protein sequence ID" value="KAL0476168.1"/>
    <property type="molecule type" value="Genomic_DNA"/>
</dbReference>
<gene>
    <name evidence="2" type="ORF">QR685DRAFT_490490</name>
</gene>
<protein>
    <submittedName>
        <fullName evidence="2">Aminotransferase</fullName>
    </submittedName>
</protein>
<reference evidence="2 3" key="1">
    <citation type="submission" date="2023-09" db="EMBL/GenBank/DDBJ databases">
        <title>Multi-omics analysis of a traditional fermented food reveals byproduct-associated fungal strains for waste-to-food upcycling.</title>
        <authorList>
            <consortium name="Lawrence Berkeley National Laboratory"/>
            <person name="Rekdal V.M."/>
            <person name="Villalobos-Escobedo J.M."/>
            <person name="Rodriguez-Valeron N."/>
            <person name="Garcia M.O."/>
            <person name="Vasquez D.P."/>
            <person name="Damayanti I."/>
            <person name="Sorensen P.M."/>
            <person name="Baidoo E.E."/>
            <person name="De Carvalho A.C."/>
            <person name="Riley R."/>
            <person name="Lipzen A."/>
            <person name="He G."/>
            <person name="Yan M."/>
            <person name="Haridas S."/>
            <person name="Daum C."/>
            <person name="Yoshinaga Y."/>
            <person name="Ng V."/>
            <person name="Grigoriev I.V."/>
            <person name="Munk R."/>
            <person name="Nuraida L."/>
            <person name="Wijaya C.H."/>
            <person name="Morales P.-C."/>
            <person name="Keasling J.D."/>
        </authorList>
    </citation>
    <scope>NUCLEOTIDE SEQUENCE [LARGE SCALE GENOMIC DNA]</scope>
    <source>
        <strain evidence="2 3">FGSC 2613</strain>
    </source>
</reference>
<dbReference type="InterPro" id="IPR001544">
    <property type="entry name" value="Aminotrans_IV"/>
</dbReference>
<dbReference type="SUPFAM" id="SSF56752">
    <property type="entry name" value="D-aminoacid aminotransferase-like PLP-dependent enzymes"/>
    <property type="match status" value="1"/>
</dbReference>
<dbReference type="GO" id="GO:0008483">
    <property type="term" value="F:transaminase activity"/>
    <property type="evidence" value="ECO:0007669"/>
    <property type="project" value="UniProtKB-KW"/>
</dbReference>
<accession>A0ABR3DU29</accession>
<dbReference type="InterPro" id="IPR036038">
    <property type="entry name" value="Aminotransferase-like"/>
</dbReference>
<proteinExistence type="inferred from homology"/>
<organism evidence="2 3">
    <name type="scientific">Neurospora intermedia</name>
    <dbReference type="NCBI Taxonomy" id="5142"/>
    <lineage>
        <taxon>Eukaryota</taxon>
        <taxon>Fungi</taxon>
        <taxon>Dikarya</taxon>
        <taxon>Ascomycota</taxon>
        <taxon>Pezizomycotina</taxon>
        <taxon>Sordariomycetes</taxon>
        <taxon>Sordariomycetidae</taxon>
        <taxon>Sordariales</taxon>
        <taxon>Sordariaceae</taxon>
        <taxon>Neurospora</taxon>
    </lineage>
</organism>
<keyword evidence="2" id="KW-0808">Transferase</keyword>
<dbReference type="Gene3D" id="3.30.470.10">
    <property type="match status" value="1"/>
</dbReference>
<dbReference type="PANTHER" id="PTHR42743:SF11">
    <property type="entry name" value="AMINODEOXYCHORISMATE LYASE"/>
    <property type="match status" value="1"/>
</dbReference>
<dbReference type="InterPro" id="IPR043132">
    <property type="entry name" value="BCAT-like_C"/>
</dbReference>
<evidence type="ECO:0000313" key="2">
    <source>
        <dbReference type="EMBL" id="KAL0476168.1"/>
    </source>
</evidence>
<dbReference type="Proteomes" id="UP001451303">
    <property type="component" value="Unassembled WGS sequence"/>
</dbReference>